<protein>
    <recommendedName>
        <fullName evidence="4">TNase-like domain-containing protein</fullName>
    </recommendedName>
</protein>
<dbReference type="GO" id="GO:0016787">
    <property type="term" value="F:hydrolase activity"/>
    <property type="evidence" value="ECO:0007669"/>
    <property type="project" value="UniProtKB-KW"/>
</dbReference>
<dbReference type="Gene3D" id="2.40.50.90">
    <property type="match status" value="1"/>
</dbReference>
<dbReference type="PROSITE" id="PS50830">
    <property type="entry name" value="TNASE_3"/>
    <property type="match status" value="1"/>
</dbReference>
<keyword evidence="2" id="KW-0255">Endonuclease</keyword>
<evidence type="ECO:0000256" key="3">
    <source>
        <dbReference type="ARBA" id="ARBA00022801"/>
    </source>
</evidence>
<organism evidence="5 6">
    <name type="scientific">Candidatus Amesbacteria bacterium RIFCSPHIGHO2_01_FULL_48_32b</name>
    <dbReference type="NCBI Taxonomy" id="1797253"/>
    <lineage>
        <taxon>Bacteria</taxon>
        <taxon>Candidatus Amesiibacteriota</taxon>
    </lineage>
</organism>
<dbReference type="SUPFAM" id="SSF50199">
    <property type="entry name" value="Staphylococcal nuclease"/>
    <property type="match status" value="1"/>
</dbReference>
<dbReference type="Proteomes" id="UP000178176">
    <property type="component" value="Unassembled WGS sequence"/>
</dbReference>
<name>A0A1F4YDY8_9BACT</name>
<dbReference type="InterPro" id="IPR035437">
    <property type="entry name" value="SNase_OB-fold_sf"/>
</dbReference>
<reference evidence="5 6" key="1">
    <citation type="journal article" date="2016" name="Nat. Commun.">
        <title>Thousands of microbial genomes shed light on interconnected biogeochemical processes in an aquifer system.</title>
        <authorList>
            <person name="Anantharaman K."/>
            <person name="Brown C.T."/>
            <person name="Hug L.A."/>
            <person name="Sharon I."/>
            <person name="Castelle C.J."/>
            <person name="Probst A.J."/>
            <person name="Thomas B.C."/>
            <person name="Singh A."/>
            <person name="Wilkins M.J."/>
            <person name="Karaoz U."/>
            <person name="Brodie E.L."/>
            <person name="Williams K.H."/>
            <person name="Hubbard S.S."/>
            <person name="Banfield J.F."/>
        </authorList>
    </citation>
    <scope>NUCLEOTIDE SEQUENCE [LARGE SCALE GENOMIC DNA]</scope>
</reference>
<gene>
    <name evidence="5" type="ORF">A2876_01730</name>
</gene>
<accession>A0A1F4YDY8</accession>
<dbReference type="AlphaFoldDB" id="A0A1F4YDY8"/>
<evidence type="ECO:0000313" key="5">
    <source>
        <dbReference type="EMBL" id="OGC92068.1"/>
    </source>
</evidence>
<comment type="caution">
    <text evidence="5">The sequence shown here is derived from an EMBL/GenBank/DDBJ whole genome shotgun (WGS) entry which is preliminary data.</text>
</comment>
<keyword evidence="1" id="KW-0540">Nuclease</keyword>
<dbReference type="InterPro" id="IPR016071">
    <property type="entry name" value="Staphylococal_nuclease_OB-fold"/>
</dbReference>
<evidence type="ECO:0000313" key="6">
    <source>
        <dbReference type="Proteomes" id="UP000178176"/>
    </source>
</evidence>
<dbReference type="PANTHER" id="PTHR12302:SF3">
    <property type="entry name" value="SERINE_THREONINE-PROTEIN KINASE 31"/>
    <property type="match status" value="1"/>
</dbReference>
<feature type="domain" description="TNase-like" evidence="4">
    <location>
        <begin position="46"/>
        <end position="171"/>
    </location>
</feature>
<dbReference type="GO" id="GO:0004519">
    <property type="term" value="F:endonuclease activity"/>
    <property type="evidence" value="ECO:0007669"/>
    <property type="project" value="UniProtKB-KW"/>
</dbReference>
<dbReference type="PANTHER" id="PTHR12302">
    <property type="entry name" value="EBNA2 BINDING PROTEIN P100"/>
    <property type="match status" value="1"/>
</dbReference>
<dbReference type="Pfam" id="PF00565">
    <property type="entry name" value="SNase"/>
    <property type="match status" value="1"/>
</dbReference>
<evidence type="ECO:0000256" key="2">
    <source>
        <dbReference type="ARBA" id="ARBA00022759"/>
    </source>
</evidence>
<keyword evidence="3" id="KW-0378">Hydrolase</keyword>
<dbReference type="SMART" id="SM00318">
    <property type="entry name" value="SNc"/>
    <property type="match status" value="1"/>
</dbReference>
<dbReference type="EMBL" id="MEXH01000022">
    <property type="protein sequence ID" value="OGC92068.1"/>
    <property type="molecule type" value="Genomic_DNA"/>
</dbReference>
<sequence length="237" mass="25178">MTKLHGLAVFLAGSLVTLLIIFLWPKVPTSPTAVQPTPASSPTSTSPNLVQITNVIDGDTVRLSTGKVVRLIGIDTPEIGGRGGCFGQEASQKANELLQGQYVRLEKDVSETDRYNRLLRYVWKGDELVNETLVAQGFAAVSTFPPDVKYQDRFLAAQKAAREANLGLWSACVGSPKPTAKATPPTSSPPASGTYTCDCSKTCSNLSCAEAQYQLTVCGCSVRDADGDGIACDSQCQ</sequence>
<proteinExistence type="predicted"/>
<evidence type="ECO:0000256" key="1">
    <source>
        <dbReference type="ARBA" id="ARBA00022722"/>
    </source>
</evidence>
<evidence type="ECO:0000259" key="4">
    <source>
        <dbReference type="PROSITE" id="PS50830"/>
    </source>
</evidence>